<accession>A0A1H5ZDZ7</accession>
<protein>
    <submittedName>
        <fullName evidence="4">Predicted thioesterase</fullName>
    </submittedName>
</protein>
<dbReference type="RefSeq" id="WP_103955301.1">
    <property type="nucleotide sequence ID" value="NZ_FNVT01000002.1"/>
</dbReference>
<evidence type="ECO:0000259" key="3">
    <source>
        <dbReference type="Pfam" id="PF22636"/>
    </source>
</evidence>
<feature type="active site" evidence="1">
    <location>
        <position position="41"/>
    </location>
</feature>
<dbReference type="PANTHER" id="PTHR36934">
    <property type="entry name" value="BLR0278 PROTEIN"/>
    <property type="match status" value="1"/>
</dbReference>
<proteinExistence type="predicted"/>
<feature type="active site" evidence="1">
    <location>
        <position position="67"/>
    </location>
</feature>
<dbReference type="SUPFAM" id="SSF54637">
    <property type="entry name" value="Thioesterase/thiol ester dehydrase-isomerase"/>
    <property type="match status" value="1"/>
</dbReference>
<evidence type="ECO:0000313" key="5">
    <source>
        <dbReference type="Proteomes" id="UP000236732"/>
    </source>
</evidence>
<gene>
    <name evidence="4" type="ORF">SAMN05444920_102654</name>
</gene>
<evidence type="ECO:0000256" key="2">
    <source>
        <dbReference type="PIRSR" id="PIRSR014972-2"/>
    </source>
</evidence>
<evidence type="ECO:0000256" key="1">
    <source>
        <dbReference type="PIRSR" id="PIRSR014972-1"/>
    </source>
</evidence>
<dbReference type="InterPro" id="IPR054485">
    <property type="entry name" value="FlK-like_dom"/>
</dbReference>
<keyword evidence="5" id="KW-1185">Reference proteome</keyword>
<feature type="domain" description="Fluoroacetyl-CoA-specific thioesterase-like" evidence="3">
    <location>
        <begin position="25"/>
        <end position="115"/>
    </location>
</feature>
<feature type="binding site" evidence="2">
    <location>
        <position position="111"/>
    </location>
    <ligand>
        <name>substrate</name>
    </ligand>
</feature>
<dbReference type="EMBL" id="FNVT01000002">
    <property type="protein sequence ID" value="SEG34501.1"/>
    <property type="molecule type" value="Genomic_DNA"/>
</dbReference>
<dbReference type="AlphaFoldDB" id="A0A1H5ZDZ7"/>
<name>A0A1H5ZDZ7_9ACTN</name>
<dbReference type="Pfam" id="PF22636">
    <property type="entry name" value="FlK"/>
    <property type="match status" value="1"/>
</dbReference>
<dbReference type="Proteomes" id="UP000236732">
    <property type="component" value="Unassembled WGS sequence"/>
</dbReference>
<dbReference type="PANTHER" id="PTHR36934:SF1">
    <property type="entry name" value="THIOESTERASE DOMAIN-CONTAINING PROTEIN"/>
    <property type="match status" value="1"/>
</dbReference>
<dbReference type="PIRSF" id="PIRSF014972">
    <property type="entry name" value="FlK"/>
    <property type="match status" value="1"/>
</dbReference>
<dbReference type="InterPro" id="IPR025540">
    <property type="entry name" value="FlK"/>
</dbReference>
<reference evidence="4 5" key="1">
    <citation type="submission" date="2016-10" db="EMBL/GenBank/DDBJ databases">
        <authorList>
            <person name="de Groot N.N."/>
        </authorList>
    </citation>
    <scope>NUCLEOTIDE SEQUENCE [LARGE SCALE GENOMIC DNA]</scope>
    <source>
        <strain evidence="4 5">CGMCC 4.7037</strain>
    </source>
</reference>
<organism evidence="4 5">
    <name type="scientific">Nonomuraea solani</name>
    <dbReference type="NCBI Taxonomy" id="1144553"/>
    <lineage>
        <taxon>Bacteria</taxon>
        <taxon>Bacillati</taxon>
        <taxon>Actinomycetota</taxon>
        <taxon>Actinomycetes</taxon>
        <taxon>Streptosporangiales</taxon>
        <taxon>Streptosporangiaceae</taxon>
        <taxon>Nonomuraea</taxon>
    </lineage>
</organism>
<dbReference type="InterPro" id="IPR029069">
    <property type="entry name" value="HotDog_dom_sf"/>
</dbReference>
<sequence>MSDQLTPGASASLTWVVTERHCTRRGDHDIFSTPNLVHLIEDAAIEALAPYLAEGQGSVGSKVEIAHVAPTLKGAEVTATATVTEVDRRRVAFTVVAEDGNGKIGEGTHERFVIDLDKFAAKLEGLAS</sequence>
<feature type="binding site" evidence="2">
    <location>
        <position position="60"/>
    </location>
    <ligand>
        <name>substrate</name>
    </ligand>
</feature>
<dbReference type="Gene3D" id="3.10.129.10">
    <property type="entry name" value="Hotdog Thioesterase"/>
    <property type="match status" value="1"/>
</dbReference>
<feature type="binding site" evidence="2">
    <location>
        <position position="60"/>
    </location>
    <ligand>
        <name>CoA</name>
        <dbReference type="ChEBI" id="CHEBI:57287"/>
    </ligand>
</feature>
<feature type="active site" evidence="1">
    <location>
        <position position="33"/>
    </location>
</feature>
<dbReference type="OrthoDB" id="6902891at2"/>
<evidence type="ECO:0000313" key="4">
    <source>
        <dbReference type="EMBL" id="SEG34501.1"/>
    </source>
</evidence>